<dbReference type="GeneID" id="108005524"/>
<gene>
    <name evidence="3" type="primary">LOC108005524</name>
</gene>
<keyword evidence="1" id="KW-0812">Transmembrane</keyword>
<reference evidence="3" key="1">
    <citation type="submission" date="2025-08" db="UniProtKB">
        <authorList>
            <consortium name="RefSeq"/>
        </authorList>
    </citation>
    <scope>IDENTIFICATION</scope>
</reference>
<keyword evidence="1" id="KW-0472">Membrane</keyword>
<keyword evidence="1" id="KW-1133">Transmembrane helix</keyword>
<dbReference type="Proteomes" id="UP001652628">
    <property type="component" value="Chromosome 3"/>
</dbReference>
<proteinExistence type="predicted"/>
<name>A0ABM4TS08_DROSZ</name>
<accession>A0ABM4TS08</accession>
<keyword evidence="2" id="KW-1185">Reference proteome</keyword>
<protein>
    <submittedName>
        <fullName evidence="3">Uncharacterized protein isoform X1</fullName>
    </submittedName>
</protein>
<feature type="transmembrane region" description="Helical" evidence="1">
    <location>
        <begin position="7"/>
        <end position="33"/>
    </location>
</feature>
<organism evidence="2 3">
    <name type="scientific">Drosophila suzukii</name>
    <name type="common">Spotted-wing drosophila fruit fly</name>
    <dbReference type="NCBI Taxonomy" id="28584"/>
    <lineage>
        <taxon>Eukaryota</taxon>
        <taxon>Metazoa</taxon>
        <taxon>Ecdysozoa</taxon>
        <taxon>Arthropoda</taxon>
        <taxon>Hexapoda</taxon>
        <taxon>Insecta</taxon>
        <taxon>Pterygota</taxon>
        <taxon>Neoptera</taxon>
        <taxon>Endopterygota</taxon>
        <taxon>Diptera</taxon>
        <taxon>Brachycera</taxon>
        <taxon>Muscomorpha</taxon>
        <taxon>Ephydroidea</taxon>
        <taxon>Drosophilidae</taxon>
        <taxon>Drosophila</taxon>
        <taxon>Sophophora</taxon>
    </lineage>
</organism>
<evidence type="ECO:0000313" key="2">
    <source>
        <dbReference type="Proteomes" id="UP001652628"/>
    </source>
</evidence>
<sequence>MWRAQKFCCCISFQIGFAIISFVTFCLCIVHLVEFFRVQEIGVAYASGKIQNIHIIFKENLSISDFRLVECSLGSVTFGVRYVFIIFCSGGTTPLDQRYKKEHRESYSLAHGHIQFPICKNCSHIINVHGTPGFYCHYQDGGVVENRSGAKQNHSECVPKKFMVNLQGDNPGNITTTNIPGCEGCSMTYINHGNRTGYQCHYEDGTAVRTRFGSTEYEYPECVPRQYELTRDIKKYCCFWSPDLGCTALVGDTSPDEISKSCNRCRDLCEYQQVDDIDDDNSARDPNSENISIVLLALHFLFQLGLSP</sequence>
<dbReference type="RefSeq" id="XP_070852757.1">
    <property type="nucleotide sequence ID" value="XM_070996656.1"/>
</dbReference>
<evidence type="ECO:0000256" key="1">
    <source>
        <dbReference type="SAM" id="Phobius"/>
    </source>
</evidence>
<evidence type="ECO:0000313" key="3">
    <source>
        <dbReference type="RefSeq" id="XP_070852757.1"/>
    </source>
</evidence>